<reference evidence="3 4" key="1">
    <citation type="journal article" date="2006" name="Int. J. Syst. Evol. Microbiol.">
        <title>Chryseobacterium hispanicum sp. nov., isolated from the drinking water distribution system of Sevilla, Spain.</title>
        <authorList>
            <person name="Gallego V."/>
            <person name="Garcia M.T."/>
            <person name="Ventosa A."/>
        </authorList>
    </citation>
    <scope>NUCLEOTIDE SEQUENCE [LARGE SCALE GENOMIC DNA]</scope>
    <source>
        <strain evidence="3 4">KCTC 22104</strain>
    </source>
</reference>
<name>A0A3D9D1S5_9FLAO</name>
<dbReference type="InterPro" id="IPR007712">
    <property type="entry name" value="RelE/ParE_toxin"/>
</dbReference>
<dbReference type="InterPro" id="IPR035093">
    <property type="entry name" value="RelE/ParE_toxin_dom_sf"/>
</dbReference>
<dbReference type="AlphaFoldDB" id="A0A3D9D1S5"/>
<keyword evidence="4" id="KW-1185">Reference proteome</keyword>
<dbReference type="PANTHER" id="PTHR40588:SF1">
    <property type="entry name" value="MRNA INTERFERASE TOXIN YAFQ"/>
    <property type="match status" value="1"/>
</dbReference>
<feature type="active site" description="Proton donor" evidence="2">
    <location>
        <position position="86"/>
    </location>
</feature>
<evidence type="ECO:0000256" key="2">
    <source>
        <dbReference type="PIRSR" id="PIRSR006156-1"/>
    </source>
</evidence>
<dbReference type="RefSeq" id="WP_116033351.1">
    <property type="nucleotide sequence ID" value="NZ_JBHLVV010000029.1"/>
</dbReference>
<dbReference type="PIRSF" id="PIRSF006156">
    <property type="entry name" value="YafQ"/>
    <property type="match status" value="1"/>
</dbReference>
<proteinExistence type="predicted"/>
<dbReference type="GO" id="GO:0006402">
    <property type="term" value="P:mRNA catabolic process"/>
    <property type="evidence" value="ECO:0007669"/>
    <property type="project" value="TreeGrafter"/>
</dbReference>
<accession>A0A3D9D1S5</accession>
<dbReference type="GO" id="GO:0006415">
    <property type="term" value="P:translational termination"/>
    <property type="evidence" value="ECO:0007669"/>
    <property type="project" value="TreeGrafter"/>
</dbReference>
<dbReference type="GO" id="GO:0004521">
    <property type="term" value="F:RNA endonuclease activity"/>
    <property type="evidence" value="ECO:0007669"/>
    <property type="project" value="TreeGrafter"/>
</dbReference>
<evidence type="ECO:0000256" key="1">
    <source>
        <dbReference type="ARBA" id="ARBA00022649"/>
    </source>
</evidence>
<dbReference type="InterPro" id="IPR004386">
    <property type="entry name" value="Toxin_YafQ-like"/>
</dbReference>
<keyword evidence="1" id="KW-1277">Toxin-antitoxin system</keyword>
<protein>
    <submittedName>
        <fullName evidence="3">Type II toxin-antitoxin system YafQ family toxin</fullName>
    </submittedName>
</protein>
<gene>
    <name evidence="3" type="ORF">DRF58_04435</name>
</gene>
<comment type="caution">
    <text evidence="3">The sequence shown here is derived from an EMBL/GenBank/DDBJ whole genome shotgun (WGS) entry which is preliminary data.</text>
</comment>
<dbReference type="EMBL" id="QNUG01000007">
    <property type="protein sequence ID" value="REC71888.1"/>
    <property type="molecule type" value="Genomic_DNA"/>
</dbReference>
<evidence type="ECO:0000313" key="3">
    <source>
        <dbReference type="EMBL" id="REC71888.1"/>
    </source>
</evidence>
<dbReference type="OrthoDB" id="7030467at2"/>
<dbReference type="Gene3D" id="3.30.2310.20">
    <property type="entry name" value="RelE-like"/>
    <property type="match status" value="1"/>
</dbReference>
<dbReference type="SUPFAM" id="SSF143011">
    <property type="entry name" value="RelE-like"/>
    <property type="match status" value="1"/>
</dbReference>
<dbReference type="Pfam" id="PF15738">
    <property type="entry name" value="YafQ_toxin"/>
    <property type="match status" value="1"/>
</dbReference>
<dbReference type="NCBIfam" id="TIGR02385">
    <property type="entry name" value="RelE_StbE"/>
    <property type="match status" value="1"/>
</dbReference>
<organism evidence="3 4">
    <name type="scientific">Epilithonimonas hispanica</name>
    <dbReference type="NCBI Taxonomy" id="358687"/>
    <lineage>
        <taxon>Bacteria</taxon>
        <taxon>Pseudomonadati</taxon>
        <taxon>Bacteroidota</taxon>
        <taxon>Flavobacteriia</taxon>
        <taxon>Flavobacteriales</taxon>
        <taxon>Weeksellaceae</taxon>
        <taxon>Chryseobacterium group</taxon>
        <taxon>Epilithonimonas</taxon>
    </lineage>
</organism>
<dbReference type="PANTHER" id="PTHR40588">
    <property type="entry name" value="MRNA INTERFERASE TOXIN YAFQ"/>
    <property type="match status" value="1"/>
</dbReference>
<sequence>MYKIVASRKFQKDFKKALKRGLKESLLKDVALLLEKSGNLPPKFKPHKLSGKYNGLWECHIQPDWLLIWDKDEEVRLITLLRTGTHSDLF</sequence>
<dbReference type="Proteomes" id="UP000256326">
    <property type="component" value="Unassembled WGS sequence"/>
</dbReference>
<evidence type="ECO:0000313" key="4">
    <source>
        <dbReference type="Proteomes" id="UP000256326"/>
    </source>
</evidence>